<organism evidence="8 9">
    <name type="scientific">Acidicapsa dinghuensis</name>
    <dbReference type="NCBI Taxonomy" id="2218256"/>
    <lineage>
        <taxon>Bacteria</taxon>
        <taxon>Pseudomonadati</taxon>
        <taxon>Acidobacteriota</taxon>
        <taxon>Terriglobia</taxon>
        <taxon>Terriglobales</taxon>
        <taxon>Acidobacteriaceae</taxon>
        <taxon>Acidicapsa</taxon>
    </lineage>
</organism>
<dbReference type="RefSeq" id="WP_263337736.1">
    <property type="nucleotide sequence ID" value="NZ_JAGSYH010000004.1"/>
</dbReference>
<feature type="domain" description="RmlD-like substrate binding" evidence="7">
    <location>
        <begin position="3"/>
        <end position="289"/>
    </location>
</feature>
<name>A0ABW1EFZ4_9BACT</name>
<dbReference type="Pfam" id="PF04321">
    <property type="entry name" value="RmlD_sub_bind"/>
    <property type="match status" value="1"/>
</dbReference>
<proteinExistence type="inferred from homology"/>
<dbReference type="CDD" id="cd05254">
    <property type="entry name" value="dTDP_HR_like_SDR_e"/>
    <property type="match status" value="1"/>
</dbReference>
<dbReference type="SUPFAM" id="SSF51735">
    <property type="entry name" value="NAD(P)-binding Rossmann-fold domains"/>
    <property type="match status" value="1"/>
</dbReference>
<evidence type="ECO:0000256" key="4">
    <source>
        <dbReference type="ARBA" id="ARBA00017099"/>
    </source>
</evidence>
<evidence type="ECO:0000256" key="5">
    <source>
        <dbReference type="ARBA" id="ARBA00048200"/>
    </source>
</evidence>
<evidence type="ECO:0000313" key="9">
    <source>
        <dbReference type="Proteomes" id="UP001596091"/>
    </source>
</evidence>
<dbReference type="InterPro" id="IPR036291">
    <property type="entry name" value="NAD(P)-bd_dom_sf"/>
</dbReference>
<dbReference type="Proteomes" id="UP001596091">
    <property type="component" value="Unassembled WGS sequence"/>
</dbReference>
<evidence type="ECO:0000256" key="1">
    <source>
        <dbReference type="ARBA" id="ARBA00004781"/>
    </source>
</evidence>
<comment type="similarity">
    <text evidence="2 6">Belongs to the dTDP-4-dehydrorhamnose reductase family.</text>
</comment>
<protein>
    <recommendedName>
        <fullName evidence="4 6">dTDP-4-dehydrorhamnose reductase</fullName>
        <ecNumber evidence="3 6">1.1.1.133</ecNumber>
    </recommendedName>
</protein>
<evidence type="ECO:0000313" key="8">
    <source>
        <dbReference type="EMBL" id="MFC5861913.1"/>
    </source>
</evidence>
<comment type="caution">
    <text evidence="8">The sequence shown here is derived from an EMBL/GenBank/DDBJ whole genome shotgun (WGS) entry which is preliminary data.</text>
</comment>
<dbReference type="InterPro" id="IPR005913">
    <property type="entry name" value="dTDP_dehydrorham_reduct"/>
</dbReference>
<comment type="pathway">
    <text evidence="1 6">Carbohydrate biosynthesis; dTDP-L-rhamnose biosynthesis.</text>
</comment>
<dbReference type="EMBL" id="JBHSPH010000002">
    <property type="protein sequence ID" value="MFC5861913.1"/>
    <property type="molecule type" value="Genomic_DNA"/>
</dbReference>
<dbReference type="NCBIfam" id="TIGR01214">
    <property type="entry name" value="rmlD"/>
    <property type="match status" value="1"/>
</dbReference>
<sequence>MPRILLLGAGGQLGKLLERKLQAGSELIALTHAQLDLADADAVREAVRTSQPEILINAAAYTAVDRAEQEQDLAHRVNAIAPGVMAQEMAALGGWLIHYSTDYVFDGSGTKPWVETDETGPLNVYGQSKLDGEKAIADARGQHIILRTSWVYAAEGKNFLHTMLRLGRERSVLKVVDDQIGAPTTAEALTDATAAALRTIAKADVDAHEIIGTYHLSCAGETSWCGFAKAIFAEFASRQAAPEVVPIPTEAFPTPAQRPRNSRLCCDKFAGKFGYRMPEWRDALHNISATLLATN</sequence>
<keyword evidence="6" id="KW-0521">NADP</keyword>
<evidence type="ECO:0000256" key="3">
    <source>
        <dbReference type="ARBA" id="ARBA00012929"/>
    </source>
</evidence>
<evidence type="ECO:0000256" key="2">
    <source>
        <dbReference type="ARBA" id="ARBA00010944"/>
    </source>
</evidence>
<dbReference type="InterPro" id="IPR029903">
    <property type="entry name" value="RmlD-like-bd"/>
</dbReference>
<accession>A0ABW1EFZ4</accession>
<evidence type="ECO:0000256" key="6">
    <source>
        <dbReference type="RuleBase" id="RU364082"/>
    </source>
</evidence>
<comment type="function">
    <text evidence="6">Catalyzes the reduction of dTDP-6-deoxy-L-lyxo-4-hexulose to yield dTDP-L-rhamnose.</text>
</comment>
<comment type="catalytic activity">
    <reaction evidence="5">
        <text>dTDP-beta-L-rhamnose + NADP(+) = dTDP-4-dehydro-beta-L-rhamnose + NADPH + H(+)</text>
        <dbReference type="Rhea" id="RHEA:21796"/>
        <dbReference type="ChEBI" id="CHEBI:15378"/>
        <dbReference type="ChEBI" id="CHEBI:57510"/>
        <dbReference type="ChEBI" id="CHEBI:57783"/>
        <dbReference type="ChEBI" id="CHEBI:58349"/>
        <dbReference type="ChEBI" id="CHEBI:62830"/>
        <dbReference type="EC" id="1.1.1.133"/>
    </reaction>
</comment>
<keyword evidence="9" id="KW-1185">Reference proteome</keyword>
<dbReference type="EC" id="1.1.1.133" evidence="3 6"/>
<dbReference type="PANTHER" id="PTHR10491">
    <property type="entry name" value="DTDP-4-DEHYDRORHAMNOSE REDUCTASE"/>
    <property type="match status" value="1"/>
</dbReference>
<dbReference type="GO" id="GO:0008831">
    <property type="term" value="F:dTDP-4-dehydrorhamnose reductase activity"/>
    <property type="evidence" value="ECO:0007669"/>
    <property type="project" value="UniProtKB-EC"/>
</dbReference>
<keyword evidence="6 8" id="KW-0560">Oxidoreductase</keyword>
<dbReference type="Gene3D" id="3.90.25.10">
    <property type="entry name" value="UDP-galactose 4-epimerase, domain 1"/>
    <property type="match status" value="1"/>
</dbReference>
<dbReference type="PANTHER" id="PTHR10491:SF4">
    <property type="entry name" value="METHIONINE ADENOSYLTRANSFERASE 2 SUBUNIT BETA"/>
    <property type="match status" value="1"/>
</dbReference>
<reference evidence="9" key="1">
    <citation type="journal article" date="2019" name="Int. J. Syst. Evol. Microbiol.">
        <title>The Global Catalogue of Microorganisms (GCM) 10K type strain sequencing project: providing services to taxonomists for standard genome sequencing and annotation.</title>
        <authorList>
            <consortium name="The Broad Institute Genomics Platform"/>
            <consortium name="The Broad Institute Genome Sequencing Center for Infectious Disease"/>
            <person name="Wu L."/>
            <person name="Ma J."/>
        </authorList>
    </citation>
    <scope>NUCLEOTIDE SEQUENCE [LARGE SCALE GENOMIC DNA]</scope>
    <source>
        <strain evidence="9">JCM 4087</strain>
    </source>
</reference>
<dbReference type="Gene3D" id="3.40.50.720">
    <property type="entry name" value="NAD(P)-binding Rossmann-like Domain"/>
    <property type="match status" value="1"/>
</dbReference>
<evidence type="ECO:0000259" key="7">
    <source>
        <dbReference type="Pfam" id="PF04321"/>
    </source>
</evidence>
<gene>
    <name evidence="8" type="primary">rfbD</name>
    <name evidence="8" type="ORF">ACFPT7_06380</name>
</gene>